<dbReference type="InterPro" id="IPR023753">
    <property type="entry name" value="FAD/NAD-binding_dom"/>
</dbReference>
<dbReference type="SUPFAM" id="SSF51905">
    <property type="entry name" value="FAD/NAD(P)-binding domain"/>
    <property type="match status" value="1"/>
</dbReference>
<keyword evidence="4" id="KW-0274">FAD</keyword>
<evidence type="ECO:0000256" key="5">
    <source>
        <dbReference type="ARBA" id="ARBA00023002"/>
    </source>
</evidence>
<evidence type="ECO:0000256" key="2">
    <source>
        <dbReference type="ARBA" id="ARBA00012637"/>
    </source>
</evidence>
<evidence type="ECO:0000256" key="7">
    <source>
        <dbReference type="ARBA" id="ARBA00047599"/>
    </source>
</evidence>
<dbReference type="Gene3D" id="3.50.50.100">
    <property type="match status" value="1"/>
</dbReference>
<dbReference type="EC" id="1.6.5.9" evidence="2"/>
<reference evidence="9" key="1">
    <citation type="journal article" name="DNA Res.">
        <title>The physiological potential of anammox bacteria as revealed by their core genome structure.</title>
        <authorList>
            <person name="Okubo T."/>
            <person name="Toyoda A."/>
            <person name="Fukuhara K."/>
            <person name="Uchiyama I."/>
            <person name="Harigaya Y."/>
            <person name="Kuroiwa M."/>
            <person name="Suzuki T."/>
            <person name="Murakami Y."/>
            <person name="Suwa Y."/>
            <person name="Takami H."/>
        </authorList>
    </citation>
    <scope>NUCLEOTIDE SEQUENCE</scope>
    <source>
        <strain evidence="9">317325-2</strain>
    </source>
</reference>
<organism evidence="9 10">
    <name type="scientific">Candidatus Nitrosymbiomonas proteolyticus</name>
    <dbReference type="NCBI Taxonomy" id="2608984"/>
    <lineage>
        <taxon>Bacteria</taxon>
        <taxon>Bacillati</taxon>
        <taxon>Armatimonadota</taxon>
        <taxon>Armatimonadota incertae sedis</taxon>
        <taxon>Candidatus Nitrosymbiomonas</taxon>
    </lineage>
</organism>
<evidence type="ECO:0000256" key="3">
    <source>
        <dbReference type="ARBA" id="ARBA00022630"/>
    </source>
</evidence>
<accession>A0A809R9A1</accession>
<comment type="catalytic activity">
    <reaction evidence="7">
        <text>a quinone + NADH + H(+) = a quinol + NAD(+)</text>
        <dbReference type="Rhea" id="RHEA:46160"/>
        <dbReference type="ChEBI" id="CHEBI:15378"/>
        <dbReference type="ChEBI" id="CHEBI:24646"/>
        <dbReference type="ChEBI" id="CHEBI:57540"/>
        <dbReference type="ChEBI" id="CHEBI:57945"/>
        <dbReference type="ChEBI" id="CHEBI:132124"/>
        <dbReference type="EC" id="1.6.5.9"/>
    </reaction>
</comment>
<evidence type="ECO:0000313" key="10">
    <source>
        <dbReference type="Proteomes" id="UP000662873"/>
    </source>
</evidence>
<keyword evidence="6" id="KW-0520">NAD</keyword>
<feature type="domain" description="FAD/NAD(P)-binding" evidence="8">
    <location>
        <begin position="2"/>
        <end position="316"/>
    </location>
</feature>
<protein>
    <recommendedName>
        <fullName evidence="2">NADH:ubiquinone reductase (non-electrogenic)</fullName>
        <ecNumber evidence="2">1.6.5.9</ecNumber>
    </recommendedName>
</protein>
<evidence type="ECO:0000256" key="1">
    <source>
        <dbReference type="ARBA" id="ARBA00005272"/>
    </source>
</evidence>
<proteinExistence type="inferred from homology"/>
<keyword evidence="5" id="KW-0560">Oxidoreductase</keyword>
<evidence type="ECO:0000259" key="8">
    <source>
        <dbReference type="Pfam" id="PF07992"/>
    </source>
</evidence>
<dbReference type="KEGG" id="npy:NPRO_17380"/>
<evidence type="ECO:0000313" key="9">
    <source>
        <dbReference type="EMBL" id="BBO24143.1"/>
    </source>
</evidence>
<dbReference type="InterPro" id="IPR045024">
    <property type="entry name" value="NDH-2"/>
</dbReference>
<dbReference type="Proteomes" id="UP000662873">
    <property type="component" value="Chromosome"/>
</dbReference>
<gene>
    <name evidence="9" type="ORF">NPRO_17380</name>
</gene>
<keyword evidence="3" id="KW-0285">Flavoprotein</keyword>
<dbReference type="PRINTS" id="PR00368">
    <property type="entry name" value="FADPNR"/>
</dbReference>
<name>A0A809R9A1_9BACT</name>
<dbReference type="PANTHER" id="PTHR43706">
    <property type="entry name" value="NADH DEHYDROGENASE"/>
    <property type="match status" value="1"/>
</dbReference>
<dbReference type="Pfam" id="PF07992">
    <property type="entry name" value="Pyr_redox_2"/>
    <property type="match status" value="1"/>
</dbReference>
<dbReference type="PANTHER" id="PTHR43706:SF47">
    <property type="entry name" value="EXTERNAL NADH-UBIQUINONE OXIDOREDUCTASE 1, MITOCHONDRIAL-RELATED"/>
    <property type="match status" value="1"/>
</dbReference>
<comment type="similarity">
    <text evidence="1">Belongs to the NADH dehydrogenase family.</text>
</comment>
<sequence length="431" mass="47322">MVIVGAGFGGLQAARSLRRAPVEVLVIDRQNHHLFQPLLYQVATAGLSPADIAVPIRRLLRGQENAEVLMAEVREVDAQQSIVRHSMGEVRYDYLVLATGVRHAYFGNDAWEADAPGLKTLDDAVAIRRKVLVAFERAEASTDPSERAGWLTFVIVGGGATGVELAGSLAELSRRALSWDFRRIDPAAARIVLIEAGDRVMASFDPKLSRFTLEALESLGVETRLGAKVTDVHPDGVETTEGRIEARTVIWAAGVQATRATGWLDAPRDRAGRIRVLPDCRVPGHENLFAIGDAMTLKGSEGEPLPGVAQVAMQQGKFVAGVIAREVRGQRPAEAFRYKDKGNMATIGRRLAIAELGSLRLKGALAWLIWVFVHIWYLIDFQNRVLVFLKWIWAYATFHRGARLITGVDAERDPNLSNPQDEGNSRRSNSN</sequence>
<dbReference type="GO" id="GO:0050136">
    <property type="term" value="F:NADH dehydrogenase (quinone) (non-electrogenic) activity"/>
    <property type="evidence" value="ECO:0007669"/>
    <property type="project" value="UniProtKB-EC"/>
</dbReference>
<evidence type="ECO:0000256" key="6">
    <source>
        <dbReference type="ARBA" id="ARBA00023027"/>
    </source>
</evidence>
<evidence type="ECO:0000256" key="4">
    <source>
        <dbReference type="ARBA" id="ARBA00022827"/>
    </source>
</evidence>
<dbReference type="InterPro" id="IPR036188">
    <property type="entry name" value="FAD/NAD-bd_sf"/>
</dbReference>
<dbReference type="EMBL" id="AP021858">
    <property type="protein sequence ID" value="BBO24143.1"/>
    <property type="molecule type" value="Genomic_DNA"/>
</dbReference>
<dbReference type="AlphaFoldDB" id="A0A809R9A1"/>